<feature type="transmembrane region" description="Helical" evidence="1">
    <location>
        <begin position="198"/>
        <end position="218"/>
    </location>
</feature>
<sequence>MWSDYNETNCQPNYSYFGSSDYLRNAYHIIAFFTIPLSLFTFYVILKVTPERMKNMRIPLLIAHSWSTNLDLMFTIFTRPYVFGPSSSGMPLGILGELGIPVKWQFYWAQVSSSSEFRMSNTLKFYVFSDGNKYCDAIRESTQSDHHYTVLSNSETQYTSSLLSTAYCIFIYSLHTILSREYGSIGDEKDYFGAYNNQSTLVMSSHGLLSTICTLFVYRPYRDYINCMITGKKEEGSATVAIGSAVDSYI</sequence>
<dbReference type="Proteomes" id="UP000095282">
    <property type="component" value="Unplaced"/>
</dbReference>
<dbReference type="STRING" id="1561998.A0A1I7UIH8"/>
<organism evidence="2 3">
    <name type="scientific">Caenorhabditis tropicalis</name>
    <dbReference type="NCBI Taxonomy" id="1561998"/>
    <lineage>
        <taxon>Eukaryota</taxon>
        <taxon>Metazoa</taxon>
        <taxon>Ecdysozoa</taxon>
        <taxon>Nematoda</taxon>
        <taxon>Chromadorea</taxon>
        <taxon>Rhabditida</taxon>
        <taxon>Rhabditina</taxon>
        <taxon>Rhabditomorpha</taxon>
        <taxon>Rhabditoidea</taxon>
        <taxon>Rhabditidae</taxon>
        <taxon>Peloderinae</taxon>
        <taxon>Caenorhabditis</taxon>
    </lineage>
</organism>
<dbReference type="PANTHER" id="PTHR22941:SF155">
    <property type="entry name" value="SERPENTINE RECEPTOR, CLASS H"/>
    <property type="match status" value="1"/>
</dbReference>
<dbReference type="InterPro" id="IPR053220">
    <property type="entry name" value="Nematode_rcpt-like_serp_H"/>
</dbReference>
<evidence type="ECO:0000313" key="2">
    <source>
        <dbReference type="Proteomes" id="UP000095282"/>
    </source>
</evidence>
<dbReference type="AlphaFoldDB" id="A0A1I7UIH8"/>
<accession>A0A1I7UIH8</accession>
<feature type="transmembrane region" description="Helical" evidence="1">
    <location>
        <begin position="158"/>
        <end position="178"/>
    </location>
</feature>
<dbReference type="WBParaSite" id="Csp11.Scaffold629.g9661.t1">
    <property type="protein sequence ID" value="Csp11.Scaffold629.g9661.t1"/>
    <property type="gene ID" value="Csp11.Scaffold629.g9661"/>
</dbReference>
<protein>
    <submittedName>
        <fullName evidence="3">7TM_GPCR_Srx domain-containing protein</fullName>
    </submittedName>
</protein>
<keyword evidence="1" id="KW-0472">Membrane</keyword>
<dbReference type="Pfam" id="PF10318">
    <property type="entry name" value="7TM_GPCR_Srh"/>
    <property type="match status" value="2"/>
</dbReference>
<keyword evidence="1" id="KW-1133">Transmembrane helix</keyword>
<evidence type="ECO:0000256" key="1">
    <source>
        <dbReference type="SAM" id="Phobius"/>
    </source>
</evidence>
<dbReference type="PANTHER" id="PTHR22941">
    <property type="entry name" value="SERPENTINE RECEPTOR"/>
    <property type="match status" value="1"/>
</dbReference>
<name>A0A1I7UIH8_9PELO</name>
<keyword evidence="1" id="KW-0812">Transmembrane</keyword>
<proteinExistence type="predicted"/>
<evidence type="ECO:0000313" key="3">
    <source>
        <dbReference type="WBParaSite" id="Csp11.Scaffold629.g9661.t1"/>
    </source>
</evidence>
<keyword evidence="2" id="KW-1185">Reference proteome</keyword>
<dbReference type="InterPro" id="IPR019422">
    <property type="entry name" value="7TM_GPCR_serpentine_rcpt_Srh"/>
</dbReference>
<feature type="transmembrane region" description="Helical" evidence="1">
    <location>
        <begin position="26"/>
        <end position="46"/>
    </location>
</feature>
<reference evidence="3" key="1">
    <citation type="submission" date="2016-11" db="UniProtKB">
        <authorList>
            <consortium name="WormBaseParasite"/>
        </authorList>
    </citation>
    <scope>IDENTIFICATION</scope>
</reference>
<dbReference type="eggNOG" id="ENOG502RT9X">
    <property type="taxonomic scope" value="Eukaryota"/>
</dbReference>